<name>A0A0S2IV62_LEPBO</name>
<proteinExistence type="predicted"/>
<dbReference type="Proteomes" id="UP000058857">
    <property type="component" value="Chromosome 1"/>
</dbReference>
<dbReference type="EMBL" id="CP012029">
    <property type="protein sequence ID" value="ALO27537.1"/>
    <property type="molecule type" value="Genomic_DNA"/>
</dbReference>
<dbReference type="PATRIC" id="fig|280505.15.peg.3259"/>
<protein>
    <submittedName>
        <fullName evidence="1">Uncharacterized protein</fullName>
    </submittedName>
</protein>
<dbReference type="Gene3D" id="3.10.310.50">
    <property type="match status" value="1"/>
</dbReference>
<organism evidence="1">
    <name type="scientific">Leptospira borgpetersenii serovar Ballum</name>
    <dbReference type="NCBI Taxonomy" id="280505"/>
    <lineage>
        <taxon>Bacteria</taxon>
        <taxon>Pseudomonadati</taxon>
        <taxon>Spirochaetota</taxon>
        <taxon>Spirochaetia</taxon>
        <taxon>Leptospirales</taxon>
        <taxon>Leptospiraceae</taxon>
        <taxon>Leptospira</taxon>
    </lineage>
</organism>
<accession>A0A0S2IV62</accession>
<sequence>MQLQYDSGRRRSSNRFLGRDIKSISKKIGQSALDEICERMQTGFRSGRYSESILFAIEEFTQLFQKYFPSEKQNPNELSDRPEVM</sequence>
<gene>
    <name evidence="1" type="ORF">LBBP_03341</name>
</gene>
<dbReference type="AlphaFoldDB" id="A0A0S2IV62"/>
<evidence type="ECO:0000313" key="1">
    <source>
        <dbReference type="EMBL" id="ALO27537.1"/>
    </source>
</evidence>
<reference evidence="1 2" key="1">
    <citation type="journal article" date="2015" name="PLoS Negl. Trop. Dis.">
        <title>Distribution of Plasmids in Distinct Leptospira Pathogenic Species.</title>
        <authorList>
            <person name="Wang Y."/>
            <person name="Zhuang X."/>
            <person name="Zhong Y."/>
            <person name="Zhang C."/>
            <person name="Zhang Y."/>
            <person name="Zeng L."/>
            <person name="Zhu Y."/>
            <person name="He P."/>
            <person name="Dong K."/>
            <person name="Pal U."/>
            <person name="Guo X."/>
            <person name="Qin J."/>
        </authorList>
    </citation>
    <scope>NUCLEOTIDE SEQUENCE [LARGE SCALE GENOMIC DNA]</scope>
    <source>
        <strain evidence="1 2">56604</strain>
    </source>
</reference>
<evidence type="ECO:0000313" key="2">
    <source>
        <dbReference type="Proteomes" id="UP000058857"/>
    </source>
</evidence>